<accession>A0A6I8V778</accession>
<dbReference type="Proteomes" id="UP000001819">
    <property type="component" value="Chromosome 4"/>
</dbReference>
<protein>
    <submittedName>
        <fullName evidence="2">Uncharacterized protein Sfp26Ad</fullName>
    </submittedName>
</protein>
<accession>A0A0R3NQC4</accession>
<evidence type="ECO:0000313" key="1">
    <source>
        <dbReference type="Proteomes" id="UP000001819"/>
    </source>
</evidence>
<dbReference type="RefSeq" id="XP_015035268.1">
    <property type="nucleotide sequence ID" value="XM_015179782.2"/>
</dbReference>
<organism evidence="1 2">
    <name type="scientific">Drosophila pseudoobscura pseudoobscura</name>
    <name type="common">Fruit fly</name>
    <dbReference type="NCBI Taxonomy" id="46245"/>
    <lineage>
        <taxon>Eukaryota</taxon>
        <taxon>Metazoa</taxon>
        <taxon>Ecdysozoa</taxon>
        <taxon>Arthropoda</taxon>
        <taxon>Hexapoda</taxon>
        <taxon>Insecta</taxon>
        <taxon>Pterygota</taxon>
        <taxon>Neoptera</taxon>
        <taxon>Endopterygota</taxon>
        <taxon>Diptera</taxon>
        <taxon>Brachycera</taxon>
        <taxon>Muscomorpha</taxon>
        <taxon>Ephydroidea</taxon>
        <taxon>Drosophilidae</taxon>
        <taxon>Drosophila</taxon>
        <taxon>Sophophora</taxon>
    </lineage>
</organism>
<evidence type="ECO:0000313" key="2">
    <source>
        <dbReference type="RefSeq" id="XP_015035268.1"/>
    </source>
</evidence>
<reference evidence="2" key="1">
    <citation type="submission" date="2025-08" db="UniProtKB">
        <authorList>
            <consortium name="RefSeq"/>
        </authorList>
    </citation>
    <scope>IDENTIFICATION</scope>
    <source>
        <strain evidence="2">MV-25-SWS-2005</strain>
        <tissue evidence="2">Whole body</tissue>
    </source>
</reference>
<dbReference type="FunCoup" id="A0A0R3NQC4">
    <property type="interactions" value="24"/>
</dbReference>
<gene>
    <name evidence="2" type="primary">Sfp26Ad</name>
</gene>
<keyword evidence="1" id="KW-1185">Reference proteome</keyword>
<dbReference type="AlphaFoldDB" id="A0A0R3NQC4"/>
<dbReference type="GeneID" id="26532196"/>
<dbReference type="KEGG" id="dpo:26532196"/>
<dbReference type="Bgee" id="FBgn0271183">
    <property type="expression patterns" value="Expressed in male reproductive system and 1 other cell type or tissue"/>
</dbReference>
<dbReference type="ExpressionAtlas" id="A0A0R3NQC4">
    <property type="expression patterns" value="baseline"/>
</dbReference>
<sequence>MEISTEKQSLIMSRTERIAYFQIVLICSTLLHINGASIIDSLKYRLFQALSKAGFAVKAASMTGENIGEAMKNLSNVPLGIGMMINALFASGATEEKPPEDDPDCEKGGLPCKVMSIFG</sequence>
<name>A0A0R3NQC4_DROPS</name>
<dbReference type="InParanoid" id="A0A0R3NQC4"/>
<proteinExistence type="predicted"/>